<dbReference type="EMBL" id="JBELPZ010000023">
    <property type="protein sequence ID" value="MFL9845875.1"/>
    <property type="molecule type" value="Genomic_DNA"/>
</dbReference>
<keyword evidence="1" id="KW-0732">Signal</keyword>
<dbReference type="PROSITE" id="PS51257">
    <property type="entry name" value="PROKAR_LIPOPROTEIN"/>
    <property type="match status" value="1"/>
</dbReference>
<reference evidence="2 3" key="1">
    <citation type="submission" date="2024-06" db="EMBL/GenBank/DDBJ databases">
        <authorList>
            <person name="Kaempfer P."/>
            <person name="Viver T."/>
        </authorList>
    </citation>
    <scope>NUCLEOTIDE SEQUENCE [LARGE SCALE GENOMIC DNA]</scope>
    <source>
        <strain evidence="2 3">ST-119</strain>
    </source>
</reference>
<evidence type="ECO:0000313" key="3">
    <source>
        <dbReference type="Proteomes" id="UP001629156"/>
    </source>
</evidence>
<dbReference type="RefSeq" id="WP_408086151.1">
    <property type="nucleotide sequence ID" value="NZ_JBELPZ010000023.1"/>
</dbReference>
<name>A0ABW8Z0T2_9FLAO</name>
<evidence type="ECO:0000256" key="1">
    <source>
        <dbReference type="SAM" id="SignalP"/>
    </source>
</evidence>
<accession>A0ABW8Z0T2</accession>
<comment type="caution">
    <text evidence="2">The sequence shown here is derived from an EMBL/GenBank/DDBJ whole genome shotgun (WGS) entry which is preliminary data.</text>
</comment>
<dbReference type="Proteomes" id="UP001629156">
    <property type="component" value="Unassembled WGS sequence"/>
</dbReference>
<keyword evidence="3" id="KW-1185">Reference proteome</keyword>
<feature type="signal peptide" evidence="1">
    <location>
        <begin position="1"/>
        <end position="24"/>
    </location>
</feature>
<feature type="chain" id="PRO_5046992842" description="Lipoprotein" evidence="1">
    <location>
        <begin position="25"/>
        <end position="154"/>
    </location>
</feature>
<proteinExistence type="predicted"/>
<sequence length="154" mass="17447">MKRLLPIMLLLVLLLQACSTSKKLSPQMQKLSSQIAFEYVALTRGAYNKIIVSQDSIVTLKQRDLSGAIVKKTDEKDWNRVLMALEKVNLDSISLYKAPTNKRMADAALMANLKVFVNGKTHESTTFDHGYPPEQIKELTERIIAMSQLHKEKE</sequence>
<evidence type="ECO:0008006" key="4">
    <source>
        <dbReference type="Google" id="ProtNLM"/>
    </source>
</evidence>
<organism evidence="2 3">
    <name type="scientific">Flavobacterium rhizosphaerae</name>
    <dbReference type="NCBI Taxonomy" id="3163298"/>
    <lineage>
        <taxon>Bacteria</taxon>
        <taxon>Pseudomonadati</taxon>
        <taxon>Bacteroidota</taxon>
        <taxon>Flavobacteriia</taxon>
        <taxon>Flavobacteriales</taxon>
        <taxon>Flavobacteriaceae</taxon>
        <taxon>Flavobacterium</taxon>
    </lineage>
</organism>
<protein>
    <recommendedName>
        <fullName evidence="4">Lipoprotein</fullName>
    </recommendedName>
</protein>
<gene>
    <name evidence="2" type="ORF">ABS766_15750</name>
</gene>
<evidence type="ECO:0000313" key="2">
    <source>
        <dbReference type="EMBL" id="MFL9845875.1"/>
    </source>
</evidence>